<accession>A0A8D2JCW0</accession>
<feature type="transmembrane region" description="Helical" evidence="3">
    <location>
        <begin position="359"/>
        <end position="380"/>
    </location>
</feature>
<dbReference type="PANTHER" id="PTHR11328:SF28">
    <property type="entry name" value="MAJOR FACILITATOR SUPERFAMILY DOMAIN-CONTAINING PROTEIN 12"/>
    <property type="match status" value="1"/>
</dbReference>
<dbReference type="OMA" id="GLYTAWM"/>
<dbReference type="GO" id="GO:0048021">
    <property type="term" value="P:regulation of melanin biosynthetic process"/>
    <property type="evidence" value="ECO:0007669"/>
    <property type="project" value="TreeGrafter"/>
</dbReference>
<feature type="transmembrane region" description="Helical" evidence="3">
    <location>
        <begin position="86"/>
        <end position="106"/>
    </location>
</feature>
<dbReference type="KEGG" id="vko:123035343"/>
<dbReference type="SUPFAM" id="SSF103473">
    <property type="entry name" value="MFS general substrate transporter"/>
    <property type="match status" value="1"/>
</dbReference>
<reference evidence="4" key="1">
    <citation type="submission" date="2025-08" db="UniProtKB">
        <authorList>
            <consortium name="Ensembl"/>
        </authorList>
    </citation>
    <scope>IDENTIFICATION</scope>
</reference>
<proteinExistence type="inferred from homology"/>
<reference evidence="4" key="2">
    <citation type="submission" date="2025-09" db="UniProtKB">
        <authorList>
            <consortium name="Ensembl"/>
        </authorList>
    </citation>
    <scope>IDENTIFICATION</scope>
</reference>
<evidence type="ECO:0000256" key="3">
    <source>
        <dbReference type="SAM" id="Phobius"/>
    </source>
</evidence>
<keyword evidence="3" id="KW-0812">Transmembrane</keyword>
<dbReference type="Pfam" id="PF13347">
    <property type="entry name" value="MFS_2"/>
    <property type="match status" value="1"/>
</dbReference>
<name>A0A8D2JCW0_VARKO</name>
<feature type="transmembrane region" description="Helical" evidence="3">
    <location>
        <begin position="118"/>
        <end position="138"/>
    </location>
</feature>
<dbReference type="GO" id="GO:0043474">
    <property type="term" value="P:pigment metabolic process involved in pigmentation"/>
    <property type="evidence" value="ECO:0007669"/>
    <property type="project" value="TreeGrafter"/>
</dbReference>
<feature type="transmembrane region" description="Helical" evidence="3">
    <location>
        <begin position="21"/>
        <end position="38"/>
    </location>
</feature>
<dbReference type="InterPro" id="IPR039672">
    <property type="entry name" value="MFS_2"/>
</dbReference>
<dbReference type="CDD" id="cd17491">
    <property type="entry name" value="MFS_MFSD12"/>
    <property type="match status" value="1"/>
</dbReference>
<evidence type="ECO:0000313" key="4">
    <source>
        <dbReference type="Ensembl" id="ENSVKKP00000010006.1"/>
    </source>
</evidence>
<feature type="transmembrane region" description="Helical" evidence="3">
    <location>
        <begin position="333"/>
        <end position="352"/>
    </location>
</feature>
<dbReference type="GO" id="GO:0015293">
    <property type="term" value="F:symporter activity"/>
    <property type="evidence" value="ECO:0007669"/>
    <property type="project" value="InterPro"/>
</dbReference>
<dbReference type="FunFam" id="1.20.1250.20:FF:000905">
    <property type="entry name" value="Major facilitator superfamily domain containing 12"/>
    <property type="match status" value="1"/>
</dbReference>
<evidence type="ECO:0000313" key="5">
    <source>
        <dbReference type="Proteomes" id="UP000694545"/>
    </source>
</evidence>
<feature type="transmembrane region" description="Helical" evidence="3">
    <location>
        <begin position="202"/>
        <end position="223"/>
    </location>
</feature>
<sequence length="493" mass="53944">MGDPPPPLPLRARLSYSVGHFLNDLCASMWFTYLLVYFHSVLGFSTTHAGALLLAGQVADGICTPLVGYEADQAGGCGRYGRRKSWHLTGTISVLLSFPFIFSPCLGCSRNTPEWASLVYFIPFVIIFQFGWAATQISHLSLIPELVTSDHEKVELTAFRYAFTVVANITVYGLAWLLLHFQADGMGPQEKAHHLGYHDIPVFRNLALIVVAVGAVFSLLFHLGTKEEKCPPAQLRDPEERTPLLSPDRRNAAQPLLRWNHWLLEPAFYQVAMLYMSTRLIVNLSQTYIAMYLTNSLLLPKKYIATIPLVMFISGFLSSFLMKTLNKFIGRNLTYGLGLLIILAFASWITLAGQLGVEVYGAAVLLGMGSATILVTSLSMTADLIGTNTQSGAFVYGAMSFTDKLANGVAVMVIQNLHPCPTQLCCTSCVVFYHWVMVVVTGGMAVVATLFLASIMICPIRVRFHEVSLTGLAGTGSGELRPPNEDVCSGVVN</sequence>
<feature type="transmembrane region" description="Helical" evidence="3">
    <location>
        <begin position="303"/>
        <end position="321"/>
    </location>
</feature>
<dbReference type="PANTHER" id="PTHR11328">
    <property type="entry name" value="MAJOR FACILITATOR SUPERFAMILY DOMAIN-CONTAINING PROTEIN"/>
    <property type="match status" value="1"/>
</dbReference>
<dbReference type="InterPro" id="IPR036259">
    <property type="entry name" value="MFS_trans_sf"/>
</dbReference>
<dbReference type="Gene3D" id="1.20.1250.20">
    <property type="entry name" value="MFS general substrate transporter like domains"/>
    <property type="match status" value="1"/>
</dbReference>
<gene>
    <name evidence="4" type="primary">MFSD12</name>
</gene>
<comment type="subcellular location">
    <subcellularLocation>
        <location evidence="1">Membrane</location>
        <topology evidence="1">Multi-pass membrane protein</topology>
    </subcellularLocation>
</comment>
<dbReference type="GeneID" id="123035343"/>
<dbReference type="GO" id="GO:0008643">
    <property type="term" value="P:carbohydrate transport"/>
    <property type="evidence" value="ECO:0007669"/>
    <property type="project" value="InterPro"/>
</dbReference>
<evidence type="ECO:0000256" key="2">
    <source>
        <dbReference type="ARBA" id="ARBA00008335"/>
    </source>
</evidence>
<comment type="similarity">
    <text evidence="2">Belongs to the major facilitator superfamily.</text>
</comment>
<dbReference type="AlphaFoldDB" id="A0A8D2JCW0"/>
<dbReference type="OrthoDB" id="1730117at2759"/>
<feature type="transmembrane region" description="Helical" evidence="3">
    <location>
        <begin position="432"/>
        <end position="453"/>
    </location>
</feature>
<dbReference type="GO" id="GO:0005886">
    <property type="term" value="C:plasma membrane"/>
    <property type="evidence" value="ECO:0007669"/>
    <property type="project" value="TreeGrafter"/>
</dbReference>
<evidence type="ECO:0000256" key="1">
    <source>
        <dbReference type="ARBA" id="ARBA00004141"/>
    </source>
</evidence>
<dbReference type="Ensembl" id="ENSVKKT00000010255.1">
    <property type="protein sequence ID" value="ENSVKKP00000010006.1"/>
    <property type="gene ID" value="ENSVKKG00000007060.1"/>
</dbReference>
<keyword evidence="3" id="KW-0472">Membrane</keyword>
<feature type="transmembrane region" description="Helical" evidence="3">
    <location>
        <begin position="158"/>
        <end position="181"/>
    </location>
</feature>
<dbReference type="RefSeq" id="XP_044309350.1">
    <property type="nucleotide sequence ID" value="XM_044453415.1"/>
</dbReference>
<protein>
    <submittedName>
        <fullName evidence="4">Major facilitator superfamily domain containing 12</fullName>
    </submittedName>
</protein>
<organism evidence="4 5">
    <name type="scientific">Varanus komodoensis</name>
    <name type="common">Komodo dragon</name>
    <dbReference type="NCBI Taxonomy" id="61221"/>
    <lineage>
        <taxon>Eukaryota</taxon>
        <taxon>Metazoa</taxon>
        <taxon>Chordata</taxon>
        <taxon>Craniata</taxon>
        <taxon>Vertebrata</taxon>
        <taxon>Euteleostomi</taxon>
        <taxon>Lepidosauria</taxon>
        <taxon>Squamata</taxon>
        <taxon>Bifurcata</taxon>
        <taxon>Unidentata</taxon>
        <taxon>Episquamata</taxon>
        <taxon>Toxicofera</taxon>
        <taxon>Anguimorpha</taxon>
        <taxon>Paleoanguimorpha</taxon>
        <taxon>Varanoidea</taxon>
        <taxon>Varanidae</taxon>
        <taxon>Varanus</taxon>
    </lineage>
</organism>
<dbReference type="Proteomes" id="UP000694545">
    <property type="component" value="Unplaced"/>
</dbReference>
<keyword evidence="3" id="KW-1133">Transmembrane helix</keyword>
<keyword evidence="5" id="KW-1185">Reference proteome</keyword>
<dbReference type="CTD" id="126321"/>